<sequence length="261" mass="29644">MNDGDVSRQIQQMVRFIHQEAEEKANEISVSAEEEFNIEKLQLVEAEKKKIRQEYEKKEKQVEVRKKIEYSMQLNASRIKVLQAQDDVVNEMKESAAKELLNVSRDHHVYKTLLKDVIVQSLVRLKEPAVLLRCRKDDVPLVESVLDSAKEEYASKVNVHPPEIFVDNVHLPPAPSHHNAHGPFCSGGVVIASRDGKIVCENTLDARLDVAFNKKLPEVRLVVFFGMHFAYLFALVADPQVALWSGCCLKGRIESSTTEKE</sequence>
<protein>
    <recommendedName>
        <fullName evidence="6">V-type proton ATPase subunit E</fullName>
    </recommendedName>
</protein>
<dbReference type="Gene3D" id="3.30.2320.30">
    <property type="entry name" value="ATP synthase, E subunit, C-terminal"/>
    <property type="match status" value="1"/>
</dbReference>
<evidence type="ECO:0000256" key="3">
    <source>
        <dbReference type="ARBA" id="ARBA00023065"/>
    </source>
</evidence>
<dbReference type="AlphaFoldDB" id="A0A7J9H8M2"/>
<keyword evidence="2" id="KW-0813">Transport</keyword>
<dbReference type="GO" id="GO:0046961">
    <property type="term" value="F:proton-transporting ATPase activity, rotational mechanism"/>
    <property type="evidence" value="ECO:0007669"/>
    <property type="project" value="InterPro"/>
</dbReference>
<organism evidence="4 5">
    <name type="scientific">Gossypium harknessii</name>
    <dbReference type="NCBI Taxonomy" id="34285"/>
    <lineage>
        <taxon>Eukaryota</taxon>
        <taxon>Viridiplantae</taxon>
        <taxon>Streptophyta</taxon>
        <taxon>Embryophyta</taxon>
        <taxon>Tracheophyta</taxon>
        <taxon>Spermatophyta</taxon>
        <taxon>Magnoliopsida</taxon>
        <taxon>eudicotyledons</taxon>
        <taxon>Gunneridae</taxon>
        <taxon>Pentapetalae</taxon>
        <taxon>rosids</taxon>
        <taxon>malvids</taxon>
        <taxon>Malvales</taxon>
        <taxon>Malvaceae</taxon>
        <taxon>Malvoideae</taxon>
        <taxon>Gossypium</taxon>
    </lineage>
</organism>
<evidence type="ECO:0008006" key="6">
    <source>
        <dbReference type="Google" id="ProtNLM"/>
    </source>
</evidence>
<dbReference type="PANTHER" id="PTHR45715">
    <property type="entry name" value="ATPASE H+-TRANSPORTING V1 SUBUNIT E1A-RELATED"/>
    <property type="match status" value="1"/>
</dbReference>
<gene>
    <name evidence="4" type="ORF">Gohar_005655</name>
</gene>
<name>A0A7J9H8M2_9ROSI</name>
<keyword evidence="3" id="KW-0406">Ion transport</keyword>
<comment type="similarity">
    <text evidence="1">Belongs to the V-ATPase E subunit family.</text>
</comment>
<dbReference type="OrthoDB" id="10263003at2759"/>
<evidence type="ECO:0000313" key="4">
    <source>
        <dbReference type="EMBL" id="MBA0806191.1"/>
    </source>
</evidence>
<proteinExistence type="inferred from homology"/>
<dbReference type="InterPro" id="IPR002842">
    <property type="entry name" value="ATPase_V1_Esu"/>
</dbReference>
<dbReference type="EMBL" id="JABFAD010000008">
    <property type="protein sequence ID" value="MBA0806191.1"/>
    <property type="molecule type" value="Genomic_DNA"/>
</dbReference>
<dbReference type="SUPFAM" id="SSF160527">
    <property type="entry name" value="V-type ATPase subunit E-like"/>
    <property type="match status" value="1"/>
</dbReference>
<evidence type="ECO:0000256" key="1">
    <source>
        <dbReference type="ARBA" id="ARBA00005901"/>
    </source>
</evidence>
<evidence type="ECO:0000313" key="5">
    <source>
        <dbReference type="Proteomes" id="UP000593560"/>
    </source>
</evidence>
<accession>A0A7J9H8M2</accession>
<evidence type="ECO:0000256" key="2">
    <source>
        <dbReference type="ARBA" id="ARBA00022448"/>
    </source>
</evidence>
<reference evidence="4 5" key="1">
    <citation type="journal article" date="2019" name="Genome Biol. Evol.">
        <title>Insights into the evolution of the New World diploid cottons (Gossypium, subgenus Houzingenia) based on genome sequencing.</title>
        <authorList>
            <person name="Grover C.E."/>
            <person name="Arick M.A. 2nd"/>
            <person name="Thrash A."/>
            <person name="Conover J.L."/>
            <person name="Sanders W.S."/>
            <person name="Peterson D.G."/>
            <person name="Frelichowski J.E."/>
            <person name="Scheffler J.A."/>
            <person name="Scheffler B.E."/>
            <person name="Wendel J.F."/>
        </authorList>
    </citation>
    <scope>NUCLEOTIDE SEQUENCE [LARGE SCALE GENOMIC DNA]</scope>
    <source>
        <strain evidence="4">0</strain>
        <tissue evidence="4">Leaf</tissue>
    </source>
</reference>
<comment type="caution">
    <text evidence="4">The sequence shown here is derived from an EMBL/GenBank/DDBJ whole genome shotgun (WGS) entry which is preliminary data.</text>
</comment>
<dbReference type="GO" id="GO:0033178">
    <property type="term" value="C:proton-transporting two-sector ATPase complex, catalytic domain"/>
    <property type="evidence" value="ECO:0007669"/>
    <property type="project" value="InterPro"/>
</dbReference>
<dbReference type="HAMAP" id="MF_00311">
    <property type="entry name" value="ATP_synth_E_arch"/>
    <property type="match status" value="1"/>
</dbReference>
<keyword evidence="5" id="KW-1185">Reference proteome</keyword>
<dbReference type="Gene3D" id="6.10.250.1620">
    <property type="match status" value="1"/>
</dbReference>
<dbReference type="InterPro" id="IPR038495">
    <property type="entry name" value="ATPase_E_C"/>
</dbReference>
<dbReference type="Proteomes" id="UP000593560">
    <property type="component" value="Unassembled WGS sequence"/>
</dbReference>
<dbReference type="Pfam" id="PF01991">
    <property type="entry name" value="vATP-synt_E"/>
    <property type="match status" value="1"/>
</dbReference>